<name>A0A1T3P7D0_9ACTN</name>
<dbReference type="AlphaFoldDB" id="A0A1T3P7D0"/>
<dbReference type="Pfam" id="PF00132">
    <property type="entry name" value="Hexapep"/>
    <property type="match status" value="1"/>
</dbReference>
<keyword evidence="5" id="KW-1185">Reference proteome</keyword>
<proteinExistence type="inferred from homology"/>
<dbReference type="CDD" id="cd04647">
    <property type="entry name" value="LbH_MAT_like"/>
    <property type="match status" value="1"/>
</dbReference>
<comment type="caution">
    <text evidence="4">The sequence shown here is derived from an EMBL/GenBank/DDBJ whole genome shotgun (WGS) entry which is preliminary data.</text>
</comment>
<sequence>MSLSQALRGHARGALSRAAHRGWRALQRAGAITSEQPGPYRFRRLGADSKLAFPVGSVFGEEWITVGAGCIIGEHVTLSAGLAPGHDLGSAAVVTIGDRCTIGRGSHIVGHRSITIADDVWTGPYIYITDQNHSYADPDRPIGTQWPINDTVEIGAGSWLGAGVIVLPGAKLGRNVVVAAGSVVRGTVPDHSVIAGVPAKVVRRRTETGWDPPLRHTPTPLPDGITHDELVALLTEYDASGGQ</sequence>
<reference evidence="4 5" key="1">
    <citation type="submission" date="2017-03" db="EMBL/GenBank/DDBJ databases">
        <title>Draft genome sequence of Streptomyces scabrisporus NF3, endophyte isolated from Amphipterygium adstringens.</title>
        <authorList>
            <person name="Vazquez M."/>
            <person name="Ceapa C.D."/>
            <person name="Rodriguez Luna D."/>
            <person name="Sanchez Esquivel S."/>
        </authorList>
    </citation>
    <scope>NUCLEOTIDE SEQUENCE [LARGE SCALE GENOMIC DNA]</scope>
    <source>
        <strain evidence="4 5">NF3</strain>
    </source>
</reference>
<dbReference type="InterPro" id="IPR018357">
    <property type="entry name" value="Hexapep_transf_CS"/>
</dbReference>
<dbReference type="PANTHER" id="PTHR23416:SF23">
    <property type="entry name" value="ACETYLTRANSFERASE C18B11.09C-RELATED"/>
    <property type="match status" value="1"/>
</dbReference>
<dbReference type="InterPro" id="IPR051159">
    <property type="entry name" value="Hexapeptide_acetyltransf"/>
</dbReference>
<evidence type="ECO:0000256" key="2">
    <source>
        <dbReference type="ARBA" id="ARBA00022679"/>
    </source>
</evidence>
<dbReference type="GO" id="GO:0005829">
    <property type="term" value="C:cytosol"/>
    <property type="evidence" value="ECO:0007669"/>
    <property type="project" value="TreeGrafter"/>
</dbReference>
<dbReference type="EMBL" id="MWQN01000001">
    <property type="protein sequence ID" value="OPC84999.1"/>
    <property type="molecule type" value="Genomic_DNA"/>
</dbReference>
<dbReference type="Gene3D" id="2.160.10.10">
    <property type="entry name" value="Hexapeptide repeat proteins"/>
    <property type="match status" value="1"/>
</dbReference>
<dbReference type="Proteomes" id="UP000190037">
    <property type="component" value="Unassembled WGS sequence"/>
</dbReference>
<protein>
    <submittedName>
        <fullName evidence="4">Acyltransferase</fullName>
    </submittedName>
</protein>
<organism evidence="4 5">
    <name type="scientific">Embleya scabrispora</name>
    <dbReference type="NCBI Taxonomy" id="159449"/>
    <lineage>
        <taxon>Bacteria</taxon>
        <taxon>Bacillati</taxon>
        <taxon>Actinomycetota</taxon>
        <taxon>Actinomycetes</taxon>
        <taxon>Kitasatosporales</taxon>
        <taxon>Streptomycetaceae</taxon>
        <taxon>Embleya</taxon>
    </lineage>
</organism>
<dbReference type="OrthoDB" id="2643438at2"/>
<gene>
    <name evidence="4" type="ORF">B4N89_12655</name>
</gene>
<comment type="similarity">
    <text evidence="1">Belongs to the transferase hexapeptide repeat family.</text>
</comment>
<dbReference type="Pfam" id="PF14602">
    <property type="entry name" value="Hexapep_2"/>
    <property type="match status" value="1"/>
</dbReference>
<dbReference type="eggNOG" id="COG0110">
    <property type="taxonomic scope" value="Bacteria"/>
</dbReference>
<evidence type="ECO:0000256" key="3">
    <source>
        <dbReference type="ARBA" id="ARBA00022737"/>
    </source>
</evidence>
<dbReference type="GO" id="GO:0008374">
    <property type="term" value="F:O-acyltransferase activity"/>
    <property type="evidence" value="ECO:0007669"/>
    <property type="project" value="TreeGrafter"/>
</dbReference>
<evidence type="ECO:0000313" key="5">
    <source>
        <dbReference type="Proteomes" id="UP000190037"/>
    </source>
</evidence>
<dbReference type="PANTHER" id="PTHR23416">
    <property type="entry name" value="SIALIC ACID SYNTHASE-RELATED"/>
    <property type="match status" value="1"/>
</dbReference>
<keyword evidence="2 4" id="KW-0808">Transferase</keyword>
<keyword evidence="3" id="KW-0677">Repeat</keyword>
<evidence type="ECO:0000313" key="4">
    <source>
        <dbReference type="EMBL" id="OPC84999.1"/>
    </source>
</evidence>
<evidence type="ECO:0000256" key="1">
    <source>
        <dbReference type="ARBA" id="ARBA00007274"/>
    </source>
</evidence>
<dbReference type="RefSeq" id="WP_078979314.1">
    <property type="nucleotide sequence ID" value="NZ_MWQN01000001.1"/>
</dbReference>
<dbReference type="STRING" id="159449.B4N89_12655"/>
<dbReference type="SUPFAM" id="SSF51161">
    <property type="entry name" value="Trimeric LpxA-like enzymes"/>
    <property type="match status" value="1"/>
</dbReference>
<dbReference type="InterPro" id="IPR001451">
    <property type="entry name" value="Hexapep"/>
</dbReference>
<keyword evidence="4" id="KW-0012">Acyltransferase</keyword>
<accession>A0A1T3P7D0</accession>
<dbReference type="PROSITE" id="PS00101">
    <property type="entry name" value="HEXAPEP_TRANSFERASES"/>
    <property type="match status" value="1"/>
</dbReference>
<dbReference type="InterPro" id="IPR011004">
    <property type="entry name" value="Trimer_LpxA-like_sf"/>
</dbReference>